<organism evidence="2 3">
    <name type="scientific">Hebeloma cylindrosporum</name>
    <dbReference type="NCBI Taxonomy" id="76867"/>
    <lineage>
        <taxon>Eukaryota</taxon>
        <taxon>Fungi</taxon>
        <taxon>Dikarya</taxon>
        <taxon>Basidiomycota</taxon>
        <taxon>Agaricomycotina</taxon>
        <taxon>Agaricomycetes</taxon>
        <taxon>Agaricomycetidae</taxon>
        <taxon>Agaricales</taxon>
        <taxon>Agaricineae</taxon>
        <taxon>Hymenogastraceae</taxon>
        <taxon>Hebeloma</taxon>
    </lineage>
</organism>
<reference evidence="3" key="2">
    <citation type="submission" date="2015-01" db="EMBL/GenBank/DDBJ databases">
        <title>Evolutionary Origins and Diversification of the Mycorrhizal Mutualists.</title>
        <authorList>
            <consortium name="DOE Joint Genome Institute"/>
            <consortium name="Mycorrhizal Genomics Consortium"/>
            <person name="Kohler A."/>
            <person name="Kuo A."/>
            <person name="Nagy L.G."/>
            <person name="Floudas D."/>
            <person name="Copeland A."/>
            <person name="Barry K.W."/>
            <person name="Cichocki N."/>
            <person name="Veneault-Fourrey C."/>
            <person name="LaButti K."/>
            <person name="Lindquist E.A."/>
            <person name="Lipzen A."/>
            <person name="Lundell T."/>
            <person name="Morin E."/>
            <person name="Murat C."/>
            <person name="Riley R."/>
            <person name="Ohm R."/>
            <person name="Sun H."/>
            <person name="Tunlid A."/>
            <person name="Henrissat B."/>
            <person name="Grigoriev I.V."/>
            <person name="Hibbett D.S."/>
            <person name="Martin F."/>
        </authorList>
    </citation>
    <scope>NUCLEOTIDE SEQUENCE [LARGE SCALE GENOMIC DNA]</scope>
    <source>
        <strain evidence="3">h7</strain>
    </source>
</reference>
<gene>
    <name evidence="2" type="ORF">M413DRAFT_12714</name>
</gene>
<evidence type="ECO:0000256" key="1">
    <source>
        <dbReference type="SAM" id="MobiDB-lite"/>
    </source>
</evidence>
<feature type="compositionally biased region" description="Basic residues" evidence="1">
    <location>
        <begin position="46"/>
        <end position="58"/>
    </location>
</feature>
<feature type="region of interest" description="Disordered" evidence="1">
    <location>
        <begin position="32"/>
        <end position="83"/>
    </location>
</feature>
<keyword evidence="3" id="KW-1185">Reference proteome</keyword>
<dbReference type="AlphaFoldDB" id="A0A0C3C4G8"/>
<dbReference type="Proteomes" id="UP000053424">
    <property type="component" value="Unassembled WGS sequence"/>
</dbReference>
<dbReference type="HOGENOM" id="CLU_2184292_0_0_1"/>
<protein>
    <submittedName>
        <fullName evidence="2">Uncharacterized protein</fullName>
    </submittedName>
</protein>
<reference evidence="2 3" key="1">
    <citation type="submission" date="2014-04" db="EMBL/GenBank/DDBJ databases">
        <authorList>
            <consortium name="DOE Joint Genome Institute"/>
            <person name="Kuo A."/>
            <person name="Gay G."/>
            <person name="Dore J."/>
            <person name="Kohler A."/>
            <person name="Nagy L.G."/>
            <person name="Floudas D."/>
            <person name="Copeland A."/>
            <person name="Barry K.W."/>
            <person name="Cichocki N."/>
            <person name="Veneault-Fourrey C."/>
            <person name="LaButti K."/>
            <person name="Lindquist E.A."/>
            <person name="Lipzen A."/>
            <person name="Lundell T."/>
            <person name="Morin E."/>
            <person name="Murat C."/>
            <person name="Sun H."/>
            <person name="Tunlid A."/>
            <person name="Henrissat B."/>
            <person name="Grigoriev I.V."/>
            <person name="Hibbett D.S."/>
            <person name="Martin F."/>
            <person name="Nordberg H.P."/>
            <person name="Cantor M.N."/>
            <person name="Hua S.X."/>
        </authorList>
    </citation>
    <scope>NUCLEOTIDE SEQUENCE [LARGE SCALE GENOMIC DNA]</scope>
    <source>
        <strain evidence="3">h7</strain>
    </source>
</reference>
<feature type="compositionally biased region" description="Basic and acidic residues" evidence="1">
    <location>
        <begin position="59"/>
        <end position="75"/>
    </location>
</feature>
<dbReference type="EMBL" id="KN831790">
    <property type="protein sequence ID" value="KIM38496.1"/>
    <property type="molecule type" value="Genomic_DNA"/>
</dbReference>
<name>A0A0C3C4G8_HEBCY</name>
<sequence>MSHERNKAAIIIIHIALQSGGRYVRLGSDPISWRKRSAGNGEQKQGRRNYRLDPHHRKKEWEKQYNSDSGKRISQEEFNQQTNRGTSEYDYDILLWPMGEMKPVGEALR</sequence>
<proteinExistence type="predicted"/>
<evidence type="ECO:0000313" key="2">
    <source>
        <dbReference type="EMBL" id="KIM38496.1"/>
    </source>
</evidence>
<accession>A0A0C3C4G8</accession>
<evidence type="ECO:0000313" key="3">
    <source>
        <dbReference type="Proteomes" id="UP000053424"/>
    </source>
</evidence>